<dbReference type="GO" id="GO:0016740">
    <property type="term" value="F:transferase activity"/>
    <property type="evidence" value="ECO:0007669"/>
    <property type="project" value="InterPro"/>
</dbReference>
<sequence>MSRQYVHLSETVEEARTVGQRHASEPVVLAVDTQTMIRDGYRIDKRGEGTFTVEGVPAKYLERLTGSVER</sequence>
<dbReference type="STRING" id="1514971.AUR64_03625"/>
<dbReference type="Proteomes" id="UP000054387">
    <property type="component" value="Unassembled WGS sequence"/>
</dbReference>
<proteinExistence type="predicted"/>
<organism evidence="1 2">
    <name type="scientific">Haloprofundus marisrubri</name>
    <dbReference type="NCBI Taxonomy" id="1514971"/>
    <lineage>
        <taxon>Archaea</taxon>
        <taxon>Methanobacteriati</taxon>
        <taxon>Methanobacteriota</taxon>
        <taxon>Stenosarchaea group</taxon>
        <taxon>Halobacteria</taxon>
        <taxon>Halobacteriales</taxon>
        <taxon>Haloferacaceae</taxon>
        <taxon>Haloprofundus</taxon>
    </lineage>
</organism>
<dbReference type="Pfam" id="PF01885">
    <property type="entry name" value="PTS_2-RNA"/>
    <property type="match status" value="1"/>
</dbReference>
<evidence type="ECO:0008006" key="3">
    <source>
        <dbReference type="Google" id="ProtNLM"/>
    </source>
</evidence>
<name>A0A0W1RD06_9EURY</name>
<dbReference type="InterPro" id="IPR002745">
    <property type="entry name" value="Ptrans_KptA/Tpt1"/>
</dbReference>
<dbReference type="Gene3D" id="3.20.170.30">
    <property type="match status" value="1"/>
</dbReference>
<gene>
    <name evidence="1" type="ORF">AUR64_03625</name>
</gene>
<reference evidence="1 2" key="1">
    <citation type="submission" date="2015-12" db="EMBL/GenBank/DDBJ databases">
        <title>Haloprofundus marisrubri gen. nov., sp. nov., an extremely halophilic archaeon isolated from the Discovery deep brine-seawater interface in the Red Sea.</title>
        <authorList>
            <person name="Zhang G."/>
            <person name="Stingl U."/>
            <person name="Rashid M."/>
        </authorList>
    </citation>
    <scope>NUCLEOTIDE SEQUENCE [LARGE SCALE GENOMIC DNA]</scope>
    <source>
        <strain evidence="1 2">SB9</strain>
    </source>
</reference>
<evidence type="ECO:0000313" key="1">
    <source>
        <dbReference type="EMBL" id="KTG11358.1"/>
    </source>
</evidence>
<dbReference type="AlphaFoldDB" id="A0A0W1RD06"/>
<evidence type="ECO:0000313" key="2">
    <source>
        <dbReference type="Proteomes" id="UP000054387"/>
    </source>
</evidence>
<accession>A0A0W1RD06</accession>
<protein>
    <recommendedName>
        <fullName evidence="3">RNA 2'-phosphotransferase</fullName>
    </recommendedName>
</protein>
<dbReference type="InterPro" id="IPR042081">
    <property type="entry name" value="RNA_2'-PTrans_C"/>
</dbReference>
<dbReference type="SUPFAM" id="SSF56399">
    <property type="entry name" value="ADP-ribosylation"/>
    <property type="match status" value="1"/>
</dbReference>
<comment type="caution">
    <text evidence="1">The sequence shown here is derived from an EMBL/GenBank/DDBJ whole genome shotgun (WGS) entry which is preliminary data.</text>
</comment>
<dbReference type="EMBL" id="LOPU01000004">
    <property type="protein sequence ID" value="KTG11358.1"/>
    <property type="molecule type" value="Genomic_DNA"/>
</dbReference>
<keyword evidence="2" id="KW-1185">Reference proteome</keyword>